<proteinExistence type="predicted"/>
<gene>
    <name evidence="1" type="ORF">L1987_64939</name>
</gene>
<organism evidence="1 2">
    <name type="scientific">Smallanthus sonchifolius</name>
    <dbReference type="NCBI Taxonomy" id="185202"/>
    <lineage>
        <taxon>Eukaryota</taxon>
        <taxon>Viridiplantae</taxon>
        <taxon>Streptophyta</taxon>
        <taxon>Embryophyta</taxon>
        <taxon>Tracheophyta</taxon>
        <taxon>Spermatophyta</taxon>
        <taxon>Magnoliopsida</taxon>
        <taxon>eudicotyledons</taxon>
        <taxon>Gunneridae</taxon>
        <taxon>Pentapetalae</taxon>
        <taxon>asterids</taxon>
        <taxon>campanulids</taxon>
        <taxon>Asterales</taxon>
        <taxon>Asteraceae</taxon>
        <taxon>Asteroideae</taxon>
        <taxon>Heliantheae alliance</taxon>
        <taxon>Millerieae</taxon>
        <taxon>Smallanthus</taxon>
    </lineage>
</organism>
<dbReference type="Proteomes" id="UP001056120">
    <property type="component" value="Linkage Group LG22"/>
</dbReference>
<name>A0ACB9BSY8_9ASTR</name>
<sequence>MGGGSSRYAKNLFLGLAFLGLPCEQWFEGFGVGGTKLKPDALDMGGNDTRIHMTDDMNNEPLDSRIQEMIKEQVAKAFEQATSLLMEEMRGAIKLTLEDILKEKEREPQGCTLKEFMGDVQRASVNWKGEGMAFESLKGERMTEEFPLMRQTTESIDELAGAFFDRAKFCPDVVSTEKAKIDRFYTMLTVEFRDSISPSSFTTLVDLINRCREKEEELRRLEVKRGSGKLWISTVRTMAVGGRTGRRGGRTGRVRKPPLNQRHEEEESVHVEHIESVHLEHTESVYETDVTPTGDGNQGSLQLEPEVRDAIAHEVVLTLKNVLPDLLSEALKKIKEEDEGNNEEKVYDSDGDEVRVEPSNRGCTYKGFKDGDLPKFDGSKDSVATFEWIERMNVVINISECRPYQAVKYVAKSFTNEALSWWRNIQRTKSPNSLARMTWEDLKKLIIQNFYPQNEIDRMENEFLNFKAGSKTHRQYTSRVRVHVKANLPSTFESVVNLSGIVYDDYANEDTTPEAPKRRWENSFKRSGKGNYTAEVKKPRAEGYEVCKKCSKKHQGECLMGSTKCYKCGRPDYSRDCLKDVKCQSCGRHGHLTRDCRRTRQSGTGKEKEAEKEQPKARTRAYALTEEEASGNPDVVSGREVVLTLKNVLPDLLSEALKKIKEEDEGNNEEKVYDSDGDEVRVEPSNRGCTYKGFKDGDPPKYDGNKDSVATFEWIERMNAIINISECRPYQAVKYIAHSLTNEALSWWRNIQRIKSPNALARMTWEYLKKLIIQKFCPQNEIDRVENEFLNFKVGSKTHHQYTSRFNELAQLVPHLVETEERMIKYYVKGLPQRVRVHVKANLPSTFESVVNLSGIVYEDYANEDTAPEAPKRRWEDSFKRSGKGNYTAEYGRPGNYSRDCLKDVKCQSCGRYGYLTRDCRRTRQSGTGKEKEAKKEQPKARTRAYALTEEEARGNPDVVSVFPEDLPGLPPDREIDFQIDLLTGAEPIAKAPHRLAPSEMKELMSRLEELTDKGFIRSSISPWGAPVLFVKKKDGSMRMCIDY</sequence>
<evidence type="ECO:0000313" key="2">
    <source>
        <dbReference type="Proteomes" id="UP001056120"/>
    </source>
</evidence>
<comment type="caution">
    <text evidence="1">The sequence shown here is derived from an EMBL/GenBank/DDBJ whole genome shotgun (WGS) entry which is preliminary data.</text>
</comment>
<dbReference type="EMBL" id="CM042039">
    <property type="protein sequence ID" value="KAI3725161.1"/>
    <property type="molecule type" value="Genomic_DNA"/>
</dbReference>
<evidence type="ECO:0000313" key="1">
    <source>
        <dbReference type="EMBL" id="KAI3725161.1"/>
    </source>
</evidence>
<accession>A0ACB9BSY8</accession>
<reference evidence="1 2" key="2">
    <citation type="journal article" date="2022" name="Mol. Ecol. Resour.">
        <title>The genomes of chicory, endive, great burdock and yacon provide insights into Asteraceae paleo-polyploidization history and plant inulin production.</title>
        <authorList>
            <person name="Fan W."/>
            <person name="Wang S."/>
            <person name="Wang H."/>
            <person name="Wang A."/>
            <person name="Jiang F."/>
            <person name="Liu H."/>
            <person name="Zhao H."/>
            <person name="Xu D."/>
            <person name="Zhang Y."/>
        </authorList>
    </citation>
    <scope>NUCLEOTIDE SEQUENCE [LARGE SCALE GENOMIC DNA]</scope>
    <source>
        <strain evidence="2">cv. Yunnan</strain>
        <tissue evidence="1">Leaves</tissue>
    </source>
</reference>
<keyword evidence="2" id="KW-1185">Reference proteome</keyword>
<reference evidence="2" key="1">
    <citation type="journal article" date="2022" name="Mol. Ecol. Resour.">
        <title>The genomes of chicory, endive, great burdock and yacon provide insights into Asteraceae palaeo-polyploidization history and plant inulin production.</title>
        <authorList>
            <person name="Fan W."/>
            <person name="Wang S."/>
            <person name="Wang H."/>
            <person name="Wang A."/>
            <person name="Jiang F."/>
            <person name="Liu H."/>
            <person name="Zhao H."/>
            <person name="Xu D."/>
            <person name="Zhang Y."/>
        </authorList>
    </citation>
    <scope>NUCLEOTIDE SEQUENCE [LARGE SCALE GENOMIC DNA]</scope>
    <source>
        <strain evidence="2">cv. Yunnan</strain>
    </source>
</reference>
<protein>
    <submittedName>
        <fullName evidence="1">Uncharacterized protein</fullName>
    </submittedName>
</protein>